<accession>A0A136ISP5</accession>
<sequence length="68" mass="7347">MPVLLELPAELILPIAGQLLPSQRDVSSLSRTHSALHQLVNPVLYRHSARCDEGHAIIRGVVTGNLAT</sequence>
<proteinExistence type="predicted"/>
<dbReference type="EMBL" id="KQ964260">
    <property type="protein sequence ID" value="KXJ87980.1"/>
    <property type="molecule type" value="Genomic_DNA"/>
</dbReference>
<evidence type="ECO:0000313" key="1">
    <source>
        <dbReference type="EMBL" id="KXJ87980.1"/>
    </source>
</evidence>
<dbReference type="AlphaFoldDB" id="A0A136ISP5"/>
<evidence type="ECO:0008006" key="3">
    <source>
        <dbReference type="Google" id="ProtNLM"/>
    </source>
</evidence>
<evidence type="ECO:0000313" key="2">
    <source>
        <dbReference type="Proteomes" id="UP000070501"/>
    </source>
</evidence>
<feature type="non-terminal residue" evidence="1">
    <location>
        <position position="68"/>
    </location>
</feature>
<name>A0A136ISP5_9PEZI</name>
<dbReference type="Proteomes" id="UP000070501">
    <property type="component" value="Unassembled WGS sequence"/>
</dbReference>
<keyword evidence="2" id="KW-1185">Reference proteome</keyword>
<gene>
    <name evidence="1" type="ORF">Micbo1qcDRAFT_167088</name>
</gene>
<dbReference type="InParanoid" id="A0A136ISP5"/>
<protein>
    <recommendedName>
        <fullName evidence="3">F-box domain-containing protein</fullName>
    </recommendedName>
</protein>
<organism evidence="1 2">
    <name type="scientific">Microdochium bolleyi</name>
    <dbReference type="NCBI Taxonomy" id="196109"/>
    <lineage>
        <taxon>Eukaryota</taxon>
        <taxon>Fungi</taxon>
        <taxon>Dikarya</taxon>
        <taxon>Ascomycota</taxon>
        <taxon>Pezizomycotina</taxon>
        <taxon>Sordariomycetes</taxon>
        <taxon>Xylariomycetidae</taxon>
        <taxon>Xylariales</taxon>
        <taxon>Microdochiaceae</taxon>
        <taxon>Microdochium</taxon>
    </lineage>
</organism>
<reference evidence="2" key="1">
    <citation type="submission" date="2016-02" db="EMBL/GenBank/DDBJ databases">
        <title>Draft genome sequence of Microdochium bolleyi, a fungal endophyte of beachgrass.</title>
        <authorList>
            <consortium name="DOE Joint Genome Institute"/>
            <person name="David A.S."/>
            <person name="May G."/>
            <person name="Haridas S."/>
            <person name="Lim J."/>
            <person name="Wang M."/>
            <person name="Labutti K."/>
            <person name="Lipzen A."/>
            <person name="Barry K."/>
            <person name="Grigoriev I.V."/>
        </authorList>
    </citation>
    <scope>NUCLEOTIDE SEQUENCE [LARGE SCALE GENOMIC DNA]</scope>
    <source>
        <strain evidence="2">J235TASD1</strain>
    </source>
</reference>